<dbReference type="PANTHER" id="PTHR11709">
    <property type="entry name" value="MULTI-COPPER OXIDASE"/>
    <property type="match status" value="1"/>
</dbReference>
<dbReference type="GO" id="GO:0005576">
    <property type="term" value="C:extracellular region"/>
    <property type="evidence" value="ECO:0007669"/>
    <property type="project" value="UniProtKB-SubCell"/>
</dbReference>
<keyword evidence="5" id="KW-0677">Repeat</keyword>
<dbReference type="AlphaFoldDB" id="A0AAE0AEC2"/>
<evidence type="ECO:0000313" key="11">
    <source>
        <dbReference type="Proteomes" id="UP001281410"/>
    </source>
</evidence>
<organism evidence="10 11">
    <name type="scientific">Dipteronia sinensis</name>
    <dbReference type="NCBI Taxonomy" id="43782"/>
    <lineage>
        <taxon>Eukaryota</taxon>
        <taxon>Viridiplantae</taxon>
        <taxon>Streptophyta</taxon>
        <taxon>Embryophyta</taxon>
        <taxon>Tracheophyta</taxon>
        <taxon>Spermatophyta</taxon>
        <taxon>Magnoliopsida</taxon>
        <taxon>eudicotyledons</taxon>
        <taxon>Gunneridae</taxon>
        <taxon>Pentapetalae</taxon>
        <taxon>rosids</taxon>
        <taxon>malvids</taxon>
        <taxon>Sapindales</taxon>
        <taxon>Sapindaceae</taxon>
        <taxon>Hippocastanoideae</taxon>
        <taxon>Acereae</taxon>
        <taxon>Dipteronia</taxon>
    </lineage>
</organism>
<feature type="domain" description="Plastocyanin-like" evidence="8">
    <location>
        <begin position="98"/>
        <end position="205"/>
    </location>
</feature>
<dbReference type="GO" id="GO:0016491">
    <property type="term" value="F:oxidoreductase activity"/>
    <property type="evidence" value="ECO:0007669"/>
    <property type="project" value="UniProtKB-KW"/>
</dbReference>
<evidence type="ECO:0000256" key="2">
    <source>
        <dbReference type="ARBA" id="ARBA00010609"/>
    </source>
</evidence>
<dbReference type="Gene3D" id="2.60.40.420">
    <property type="entry name" value="Cupredoxins - blue copper proteins"/>
    <property type="match status" value="1"/>
</dbReference>
<keyword evidence="7" id="KW-0186">Copper</keyword>
<dbReference type="Proteomes" id="UP001281410">
    <property type="component" value="Unassembled WGS sequence"/>
</dbReference>
<keyword evidence="3" id="KW-0964">Secreted</keyword>
<feature type="domain" description="Plastocyanin-like" evidence="9">
    <location>
        <begin position="2"/>
        <end position="29"/>
    </location>
</feature>
<comment type="caution">
    <text evidence="10">The sequence shown here is derived from an EMBL/GenBank/DDBJ whole genome shotgun (WGS) entry which is preliminary data.</text>
</comment>
<reference evidence="10" key="1">
    <citation type="journal article" date="2023" name="Plant J.">
        <title>Genome sequences and population genomics provide insights into the demographic history, inbreeding, and mutation load of two 'living fossil' tree species of Dipteronia.</title>
        <authorList>
            <person name="Feng Y."/>
            <person name="Comes H.P."/>
            <person name="Chen J."/>
            <person name="Zhu S."/>
            <person name="Lu R."/>
            <person name="Zhang X."/>
            <person name="Li P."/>
            <person name="Qiu J."/>
            <person name="Olsen K.M."/>
            <person name="Qiu Y."/>
        </authorList>
    </citation>
    <scope>NUCLEOTIDE SEQUENCE</scope>
    <source>
        <strain evidence="10">NBL</strain>
    </source>
</reference>
<evidence type="ECO:0000256" key="4">
    <source>
        <dbReference type="ARBA" id="ARBA00022723"/>
    </source>
</evidence>
<dbReference type="Pfam" id="PF07731">
    <property type="entry name" value="Cu-oxidase_2"/>
    <property type="match status" value="1"/>
</dbReference>
<evidence type="ECO:0000256" key="6">
    <source>
        <dbReference type="ARBA" id="ARBA00023002"/>
    </source>
</evidence>
<evidence type="ECO:0000256" key="7">
    <source>
        <dbReference type="ARBA" id="ARBA00023008"/>
    </source>
</evidence>
<accession>A0AAE0AEC2</accession>
<dbReference type="PROSITE" id="PS00080">
    <property type="entry name" value="MULTICOPPER_OXIDASE2"/>
    <property type="match status" value="1"/>
</dbReference>
<proteinExistence type="inferred from homology"/>
<comment type="similarity">
    <text evidence="2">Belongs to the multicopper oxidase family.</text>
</comment>
<dbReference type="Pfam" id="PF07732">
    <property type="entry name" value="Cu-oxidase_3"/>
    <property type="match status" value="1"/>
</dbReference>
<dbReference type="InterPro" id="IPR002355">
    <property type="entry name" value="Cu_oxidase_Cu_BS"/>
</dbReference>
<dbReference type="PANTHER" id="PTHR11709:SF237">
    <property type="entry name" value="L-ASCORBATE OXIDASE"/>
    <property type="match status" value="1"/>
</dbReference>
<dbReference type="InterPro" id="IPR008972">
    <property type="entry name" value="Cupredoxin"/>
</dbReference>
<evidence type="ECO:0000256" key="5">
    <source>
        <dbReference type="ARBA" id="ARBA00022737"/>
    </source>
</evidence>
<dbReference type="InterPro" id="IPR045087">
    <property type="entry name" value="Cu-oxidase_fam"/>
</dbReference>
<dbReference type="GO" id="GO:0005507">
    <property type="term" value="F:copper ion binding"/>
    <property type="evidence" value="ECO:0007669"/>
    <property type="project" value="InterPro"/>
</dbReference>
<keyword evidence="4" id="KW-0479">Metal-binding</keyword>
<evidence type="ECO:0000256" key="3">
    <source>
        <dbReference type="ARBA" id="ARBA00022525"/>
    </source>
</evidence>
<evidence type="ECO:0000256" key="1">
    <source>
        <dbReference type="ARBA" id="ARBA00004613"/>
    </source>
</evidence>
<dbReference type="EMBL" id="JANJYJ010000005">
    <property type="protein sequence ID" value="KAK3211983.1"/>
    <property type="molecule type" value="Genomic_DNA"/>
</dbReference>
<keyword evidence="6" id="KW-0560">Oxidoreductase</keyword>
<sequence length="228" mass="26524">MEGDTIIVNVINKLFMENVAVHWHGIRQMVDYYGRLELRGWMEHMWFHSVQRSPVTLSQFTYQFVADRVAVAGGKSEPFSKLYHEDHSIVLADWYHSISYRLKFNSVVDVILQNANTMSFNHSETHPWHLHGHDFWVLGYGDGKFNMETDVNKYNLDDPIMKNTVPMYPYGWTALRFQADNPGIWLFHCHIEVHYLLGMHVMFESGSAMVAEPPQQNMGCGKTKSLIK</sequence>
<dbReference type="InterPro" id="IPR011706">
    <property type="entry name" value="Cu-oxidase_C"/>
</dbReference>
<evidence type="ECO:0008006" key="12">
    <source>
        <dbReference type="Google" id="ProtNLM"/>
    </source>
</evidence>
<name>A0AAE0AEC2_9ROSI</name>
<gene>
    <name evidence="10" type="ORF">Dsin_016689</name>
</gene>
<comment type="subcellular location">
    <subcellularLocation>
        <location evidence="1">Secreted</location>
    </subcellularLocation>
</comment>
<dbReference type="SUPFAM" id="SSF49503">
    <property type="entry name" value="Cupredoxins"/>
    <property type="match status" value="2"/>
</dbReference>
<protein>
    <recommendedName>
        <fullName evidence="12">Plastocyanin-like domain-containing protein</fullName>
    </recommendedName>
</protein>
<evidence type="ECO:0000313" key="10">
    <source>
        <dbReference type="EMBL" id="KAK3211983.1"/>
    </source>
</evidence>
<evidence type="ECO:0000259" key="9">
    <source>
        <dbReference type="Pfam" id="PF07732"/>
    </source>
</evidence>
<keyword evidence="11" id="KW-1185">Reference proteome</keyword>
<evidence type="ECO:0000259" key="8">
    <source>
        <dbReference type="Pfam" id="PF07731"/>
    </source>
</evidence>
<dbReference type="InterPro" id="IPR011707">
    <property type="entry name" value="Cu-oxidase-like_N"/>
</dbReference>